<proteinExistence type="predicted"/>
<dbReference type="InterPro" id="IPR009061">
    <property type="entry name" value="DNA-bd_dom_put_sf"/>
</dbReference>
<keyword evidence="4" id="KW-1185">Reference proteome</keyword>
<evidence type="ECO:0000259" key="1">
    <source>
        <dbReference type="Pfam" id="PF12728"/>
    </source>
</evidence>
<dbReference type="SUPFAM" id="SSF46955">
    <property type="entry name" value="Putative DNA-binding domain"/>
    <property type="match status" value="1"/>
</dbReference>
<organism evidence="2 4">
    <name type="scientific">Nostocoides australiense Ben110</name>
    <dbReference type="NCBI Taxonomy" id="1193182"/>
    <lineage>
        <taxon>Bacteria</taxon>
        <taxon>Bacillati</taxon>
        <taxon>Actinomycetota</taxon>
        <taxon>Actinomycetes</taxon>
        <taxon>Micrococcales</taxon>
        <taxon>Intrasporangiaceae</taxon>
        <taxon>Nostocoides</taxon>
    </lineage>
</organism>
<dbReference type="InterPro" id="IPR041657">
    <property type="entry name" value="HTH_17"/>
</dbReference>
<comment type="caution">
    <text evidence="2">The sequence shown here is derived from an EMBL/GenBank/DDBJ whole genome shotgun (WGS) entry which is preliminary data.</text>
</comment>
<evidence type="ECO:0000313" key="4">
    <source>
        <dbReference type="Proteomes" id="UP000035763"/>
    </source>
</evidence>
<accession>W6K3L5</accession>
<evidence type="ECO:0000313" key="2">
    <source>
        <dbReference type="EMBL" id="CCH73474.1"/>
    </source>
</evidence>
<dbReference type="AlphaFoldDB" id="W6K3L5"/>
<dbReference type="Pfam" id="PF12728">
    <property type="entry name" value="HTH_17"/>
    <property type="match status" value="1"/>
</dbReference>
<reference evidence="2 4" key="2">
    <citation type="journal article" date="2013" name="ISME J.">
        <title>A metabolic model for members of the genus Tetrasphaera involved in enhanced biological phosphorus removal.</title>
        <authorList>
            <person name="Kristiansen R."/>
            <person name="Nguyen H.T.T."/>
            <person name="Saunders A.M."/>
            <person name="Nielsen J.L."/>
            <person name="Wimmer R."/>
            <person name="Le V.Q."/>
            <person name="McIlroy S.J."/>
            <person name="Petrovski S."/>
            <person name="Seviour R.J."/>
            <person name="Calteau A."/>
            <person name="Nielsen K.L."/>
            <person name="Nielsen P.H."/>
        </authorList>
    </citation>
    <scope>NUCLEOTIDE SEQUENCE [LARGE SCALE GENOMIC DNA]</scope>
    <source>
        <strain evidence="2 4">Ben110</strain>
    </source>
</reference>
<feature type="domain" description="Helix-turn-helix" evidence="1">
    <location>
        <begin position="8"/>
        <end position="57"/>
    </location>
</feature>
<gene>
    <name evidence="2" type="ORF">BN11_2800006</name>
    <name evidence="3" type="ORF">BN11_5040013</name>
</gene>
<evidence type="ECO:0000313" key="3">
    <source>
        <dbReference type="EMBL" id="CCH75098.1"/>
    </source>
</evidence>
<dbReference type="STRING" id="1193182.BN11_2800006"/>
<protein>
    <submittedName>
        <fullName evidence="2">Regulatory protein MerR</fullName>
    </submittedName>
</protein>
<dbReference type="RefSeq" id="WP_053084133.1">
    <property type="nucleotide sequence ID" value="NZ_HG764815.1"/>
</dbReference>
<reference evidence="2" key="1">
    <citation type="submission" date="2012-05" db="EMBL/GenBank/DDBJ databases">
        <authorList>
            <person name="McIlroy S."/>
        </authorList>
    </citation>
    <scope>NUCLEOTIDE SEQUENCE</scope>
    <source>
        <strain evidence="2">Ben110</strain>
    </source>
</reference>
<dbReference type="EMBL" id="CAJA01000202">
    <property type="protein sequence ID" value="CCH73474.1"/>
    <property type="molecule type" value="Genomic_DNA"/>
</dbReference>
<dbReference type="EMBL" id="CAJA01000451">
    <property type="protein sequence ID" value="CCH75098.1"/>
    <property type="molecule type" value="Genomic_DNA"/>
</dbReference>
<sequence length="65" mass="7451">MNPDPLPTTAEAAELLHTPVGTLRYWRHQGTGPKGFRLGARRVMYRRSDVLAWLEEQYNAEQVKA</sequence>
<dbReference type="Proteomes" id="UP000035763">
    <property type="component" value="Unassembled WGS sequence"/>
</dbReference>
<name>W6K3L5_9MICO</name>